<dbReference type="SUPFAM" id="SSF74982">
    <property type="entry name" value="Small protein B (SmpB)"/>
    <property type="match status" value="1"/>
</dbReference>
<evidence type="ECO:0000313" key="4">
    <source>
        <dbReference type="Proteomes" id="UP000028980"/>
    </source>
</evidence>
<comment type="caution">
    <text evidence="1">The sequence shown here is derived from an EMBL/GenBank/DDBJ whole genome shotgun (WGS) entry which is preliminary data.</text>
</comment>
<sequence>MKFKNNIEIKNRKARFEFEILDKYMAGIVLGGEQKLKRYV</sequence>
<reference evidence="4 5" key="1">
    <citation type="journal article" date="2014" name="Genome Announc.">
        <title>Draft Genome Sequences of Marine Flavobacterium Nonlabens Strains NR17, NR24, NR27, NR32, NR33, and Ara13.</title>
        <authorList>
            <person name="Nakanishi M."/>
            <person name="Meirelles P."/>
            <person name="Suzuki R."/>
            <person name="Takatani N."/>
            <person name="Mino S."/>
            <person name="Suda W."/>
            <person name="Oshima K."/>
            <person name="Hattori M."/>
            <person name="Ohkuma M."/>
            <person name="Hosokawa M."/>
            <person name="Miyashita K."/>
            <person name="Thompson F.L."/>
            <person name="Niwa A."/>
            <person name="Sawabe T."/>
            <person name="Sawabe T."/>
        </authorList>
    </citation>
    <scope>NUCLEOTIDE SEQUENCE [LARGE SCALE GENOMIC DNA]</scope>
    <source>
        <strain evidence="3">JCM 19275</strain>
        <strain evidence="1">JCM 19296</strain>
        <strain evidence="2">JCM 19314</strain>
        <strain evidence="6">JCM19275</strain>
        <strain evidence="4">JCM19296</strain>
        <strain evidence="5">JCM19314</strain>
    </source>
</reference>
<dbReference type="Proteomes" id="UP000029226">
    <property type="component" value="Unassembled WGS sequence"/>
</dbReference>
<dbReference type="EMBL" id="BBNT01000012">
    <property type="protein sequence ID" value="GAL76507.1"/>
    <property type="molecule type" value="Genomic_DNA"/>
</dbReference>
<dbReference type="EMBL" id="BBMM01000009">
    <property type="protein sequence ID" value="GAL01221.1"/>
    <property type="molecule type" value="Genomic_DNA"/>
</dbReference>
<dbReference type="Proteomes" id="UP000029647">
    <property type="component" value="Unassembled WGS sequence"/>
</dbReference>
<protein>
    <submittedName>
        <fullName evidence="1">TmRNA-binding protein SmpB</fullName>
    </submittedName>
</protein>
<dbReference type="InterPro" id="IPR023620">
    <property type="entry name" value="SmpB"/>
</dbReference>
<evidence type="ECO:0000313" key="6">
    <source>
        <dbReference type="Proteomes" id="UP000029647"/>
    </source>
</evidence>
<gene>
    <name evidence="3" type="ORF">JCM19275_1251</name>
    <name evidence="1" type="ORF">JCM19296_1839</name>
    <name evidence="2" type="ORF">JCM19314_665</name>
</gene>
<organism evidence="1 4">
    <name type="scientific">Nonlabens ulvanivorans</name>
    <name type="common">Persicivirga ulvanivorans</name>
    <dbReference type="NCBI Taxonomy" id="906888"/>
    <lineage>
        <taxon>Bacteria</taxon>
        <taxon>Pseudomonadati</taxon>
        <taxon>Bacteroidota</taxon>
        <taxon>Flavobacteriia</taxon>
        <taxon>Flavobacteriales</taxon>
        <taxon>Flavobacteriaceae</taxon>
        <taxon>Nonlabens</taxon>
    </lineage>
</organism>
<dbReference type="Gene3D" id="2.40.280.10">
    <property type="match status" value="1"/>
</dbReference>
<evidence type="ECO:0000313" key="1">
    <source>
        <dbReference type="EMBL" id="GAK76242.1"/>
    </source>
</evidence>
<dbReference type="AlphaFoldDB" id="A0A081DBE6"/>
<dbReference type="Proteomes" id="UP000028980">
    <property type="component" value="Unassembled WGS sequence"/>
</dbReference>
<evidence type="ECO:0000313" key="3">
    <source>
        <dbReference type="EMBL" id="GAL76507.1"/>
    </source>
</evidence>
<name>A0A081DBE6_NONUL</name>
<dbReference type="EMBL" id="BBLG01000003">
    <property type="protein sequence ID" value="GAK76242.1"/>
    <property type="molecule type" value="Genomic_DNA"/>
</dbReference>
<evidence type="ECO:0000313" key="5">
    <source>
        <dbReference type="Proteomes" id="UP000029226"/>
    </source>
</evidence>
<evidence type="ECO:0000313" key="2">
    <source>
        <dbReference type="EMBL" id="GAL01221.1"/>
    </source>
</evidence>
<accession>A0A081DBE6</accession>
<proteinExistence type="predicted"/>